<name>A0ABM1LS53_PRUMU</name>
<proteinExistence type="predicted"/>
<organism evidence="1 2">
    <name type="scientific">Prunus mume</name>
    <name type="common">Japanese apricot</name>
    <name type="synonym">Armeniaca mume</name>
    <dbReference type="NCBI Taxonomy" id="102107"/>
    <lineage>
        <taxon>Eukaryota</taxon>
        <taxon>Viridiplantae</taxon>
        <taxon>Streptophyta</taxon>
        <taxon>Embryophyta</taxon>
        <taxon>Tracheophyta</taxon>
        <taxon>Spermatophyta</taxon>
        <taxon>Magnoliopsida</taxon>
        <taxon>eudicotyledons</taxon>
        <taxon>Gunneridae</taxon>
        <taxon>Pentapetalae</taxon>
        <taxon>rosids</taxon>
        <taxon>fabids</taxon>
        <taxon>Rosales</taxon>
        <taxon>Rosaceae</taxon>
        <taxon>Amygdaloideae</taxon>
        <taxon>Amygdaleae</taxon>
        <taxon>Prunus</taxon>
    </lineage>
</organism>
<sequence>MSVSAVLGPQLVAMGVAVKNPSATASFGVPKTSPYGAAQLVEVLFIEITWVSVETQGHKGKRFEYEEKGDFATSTKHFRWSSVALDRAVWLVFSVLLRGFPHRLGIGSRHVSTRIEQLRKGRMLLAMERDWFHEDTSNLIIDYVYETRGIANQLGENQPSLC</sequence>
<evidence type="ECO:0000313" key="2">
    <source>
        <dbReference type="RefSeq" id="XP_016650230.1"/>
    </source>
</evidence>
<protein>
    <submittedName>
        <fullName evidence="2">Uncharacterized protein LOC103331379</fullName>
    </submittedName>
</protein>
<evidence type="ECO:0000313" key="1">
    <source>
        <dbReference type="Proteomes" id="UP000694861"/>
    </source>
</evidence>
<dbReference type="Proteomes" id="UP000694861">
    <property type="component" value="Linkage group LG5"/>
</dbReference>
<accession>A0ABM1LS53</accession>
<dbReference type="RefSeq" id="XP_016650230.1">
    <property type="nucleotide sequence ID" value="XM_016794744.1"/>
</dbReference>
<keyword evidence="1" id="KW-1185">Reference proteome</keyword>
<reference evidence="1" key="1">
    <citation type="journal article" date="2012" name="Nat. Commun.">
        <title>The genome of Prunus mume.</title>
        <authorList>
            <person name="Zhang Q."/>
            <person name="Chen W."/>
            <person name="Sun L."/>
            <person name="Zhao F."/>
            <person name="Huang B."/>
            <person name="Yang W."/>
            <person name="Tao Y."/>
            <person name="Wang J."/>
            <person name="Yuan Z."/>
            <person name="Fan G."/>
            <person name="Xing Z."/>
            <person name="Han C."/>
            <person name="Pan H."/>
            <person name="Zhong X."/>
            <person name="Shi W."/>
            <person name="Liang X."/>
            <person name="Du D."/>
            <person name="Sun F."/>
            <person name="Xu Z."/>
            <person name="Hao R."/>
            <person name="Lv T."/>
            <person name="Lv Y."/>
            <person name="Zheng Z."/>
            <person name="Sun M."/>
            <person name="Luo L."/>
            <person name="Cai M."/>
            <person name="Gao Y."/>
            <person name="Wang J."/>
            <person name="Yin Y."/>
            <person name="Xu X."/>
            <person name="Cheng T."/>
            <person name="Wang J."/>
        </authorList>
    </citation>
    <scope>NUCLEOTIDE SEQUENCE [LARGE SCALE GENOMIC DNA]</scope>
</reference>
<dbReference type="GeneID" id="103331379"/>
<gene>
    <name evidence="2" type="primary">LOC103331379</name>
</gene>
<reference evidence="2" key="2">
    <citation type="submission" date="2025-08" db="UniProtKB">
        <authorList>
            <consortium name="RefSeq"/>
        </authorList>
    </citation>
    <scope>IDENTIFICATION</scope>
</reference>